<sequence length="119" mass="12734">MEKSGLLVPARHHQLAQAEQIGKQIFTLVPFAYVEQLAIAGGASQRRDRFRASSMLLVVVVMVSSTAPGSTYGEIKPSEVAAAASPLRPFGAALLKALAEEDDRKAPEFSRGAIRLVSE</sequence>
<protein>
    <submittedName>
        <fullName evidence="1">Uncharacterized protein</fullName>
    </submittedName>
</protein>
<reference evidence="1" key="1">
    <citation type="submission" date="2022-08" db="UniProtKB">
        <authorList>
            <consortium name="EnsemblMetazoa"/>
        </authorList>
    </citation>
    <scope>IDENTIFICATION</scope>
</reference>
<dbReference type="Proteomes" id="UP000075882">
    <property type="component" value="Unassembled WGS sequence"/>
</dbReference>
<dbReference type="AlphaFoldDB" id="A0A8W7PM75"/>
<name>A0A8W7PM75_ANOCL</name>
<evidence type="ECO:0000313" key="1">
    <source>
        <dbReference type="EnsemblMetazoa" id="ACOM034262-PA.1"/>
    </source>
</evidence>
<accession>A0A8W7PM75</accession>
<dbReference type="EnsemblMetazoa" id="ACOM034262-RA">
    <property type="protein sequence ID" value="ACOM034262-PA.1"/>
    <property type="gene ID" value="ACOM034262"/>
</dbReference>
<organism evidence="1">
    <name type="scientific">Anopheles coluzzii</name>
    <name type="common">African malaria mosquito</name>
    <dbReference type="NCBI Taxonomy" id="1518534"/>
    <lineage>
        <taxon>Eukaryota</taxon>
        <taxon>Metazoa</taxon>
        <taxon>Ecdysozoa</taxon>
        <taxon>Arthropoda</taxon>
        <taxon>Hexapoda</taxon>
        <taxon>Insecta</taxon>
        <taxon>Pterygota</taxon>
        <taxon>Neoptera</taxon>
        <taxon>Endopterygota</taxon>
        <taxon>Diptera</taxon>
        <taxon>Nematocera</taxon>
        <taxon>Culicoidea</taxon>
        <taxon>Culicidae</taxon>
        <taxon>Anophelinae</taxon>
        <taxon>Anopheles</taxon>
    </lineage>
</organism>
<proteinExistence type="predicted"/>